<evidence type="ECO:0000313" key="4">
    <source>
        <dbReference type="EMBL" id="QPS83028.1"/>
    </source>
</evidence>
<organism evidence="5 6">
    <name type="scientific">Delftia lacustris</name>
    <dbReference type="NCBI Taxonomy" id="558537"/>
    <lineage>
        <taxon>Bacteria</taxon>
        <taxon>Pseudomonadati</taxon>
        <taxon>Pseudomonadota</taxon>
        <taxon>Betaproteobacteria</taxon>
        <taxon>Burkholderiales</taxon>
        <taxon>Comamonadaceae</taxon>
        <taxon>Delftia</taxon>
    </lineage>
</organism>
<keyword evidence="2" id="KW-0067">ATP-binding</keyword>
<dbReference type="InterPro" id="IPR003812">
    <property type="entry name" value="Fido"/>
</dbReference>
<dbReference type="Proteomes" id="UP000595064">
    <property type="component" value="Chromosome"/>
</dbReference>
<dbReference type="InterPro" id="IPR040198">
    <property type="entry name" value="Fido_containing"/>
</dbReference>
<keyword evidence="7" id="KW-1185">Reference proteome</keyword>
<dbReference type="GO" id="GO:0005524">
    <property type="term" value="F:ATP binding"/>
    <property type="evidence" value="ECO:0007669"/>
    <property type="project" value="UniProtKB-KW"/>
</dbReference>
<feature type="binding site" evidence="2">
    <location>
        <begin position="215"/>
        <end position="222"/>
    </location>
    <ligand>
        <name>ATP</name>
        <dbReference type="ChEBI" id="CHEBI:30616"/>
    </ligand>
</feature>
<reference evidence="4 7" key="2">
    <citation type="submission" date="2020-12" db="EMBL/GenBank/DDBJ databases">
        <title>FDA dAtabase for Regulatory Grade micrObial Sequences (FDA-ARGOS): Supporting development and validation of Infectious Disease Dx tests.</title>
        <authorList>
            <person name="Sproer C."/>
            <person name="Gronow S."/>
            <person name="Severitt S."/>
            <person name="Schroder I."/>
            <person name="Tallon L."/>
            <person name="Sadzewicz L."/>
            <person name="Zhao X."/>
            <person name="Boylan J."/>
            <person name="Ott S."/>
            <person name="Bowen H."/>
            <person name="Vavikolanu K."/>
            <person name="Mehta A."/>
            <person name="Aluvathingal J."/>
            <person name="Nadendla S."/>
            <person name="Lowell S."/>
            <person name="Myers T."/>
            <person name="Yan Y."/>
            <person name="Sichtig H."/>
        </authorList>
    </citation>
    <scope>NUCLEOTIDE SEQUENCE [LARGE SCALE GENOMIC DNA]</scope>
    <source>
        <strain evidence="4 7">FDAARGOS_890</strain>
    </source>
</reference>
<gene>
    <name evidence="4" type="ORF">I6G47_08125</name>
    <name evidence="5" type="ORF">SAMN05421547_12631</name>
</gene>
<accession>A0A1H3T9P5</accession>
<dbReference type="SUPFAM" id="SSF140931">
    <property type="entry name" value="Fic-like"/>
    <property type="match status" value="1"/>
</dbReference>
<evidence type="ECO:0000256" key="1">
    <source>
        <dbReference type="PIRSR" id="PIRSR640198-1"/>
    </source>
</evidence>
<evidence type="ECO:0000259" key="3">
    <source>
        <dbReference type="PROSITE" id="PS51459"/>
    </source>
</evidence>
<feature type="domain" description="Fido" evidence="3">
    <location>
        <begin position="122"/>
        <end position="287"/>
    </location>
</feature>
<dbReference type="Proteomes" id="UP000183417">
    <property type="component" value="Unassembled WGS sequence"/>
</dbReference>
<dbReference type="PROSITE" id="PS51459">
    <property type="entry name" value="FIDO"/>
    <property type="match status" value="1"/>
</dbReference>
<protein>
    <submittedName>
        <fullName evidence="5">Fic family protein</fullName>
    </submittedName>
</protein>
<feature type="active site" evidence="1">
    <location>
        <position position="211"/>
    </location>
</feature>
<dbReference type="PANTHER" id="PTHR13504:SF38">
    <property type="entry name" value="FIDO DOMAIN-CONTAINING PROTEIN"/>
    <property type="match status" value="1"/>
</dbReference>
<dbReference type="Pfam" id="PF02661">
    <property type="entry name" value="Fic"/>
    <property type="match status" value="1"/>
</dbReference>
<dbReference type="AlphaFoldDB" id="A0A1H3T9P5"/>
<evidence type="ECO:0000256" key="2">
    <source>
        <dbReference type="PIRSR" id="PIRSR640198-2"/>
    </source>
</evidence>
<dbReference type="GeneID" id="94693094"/>
<dbReference type="KEGG" id="dla:I6G47_08125"/>
<evidence type="ECO:0000313" key="5">
    <source>
        <dbReference type="EMBL" id="SDZ46435.1"/>
    </source>
</evidence>
<proteinExistence type="predicted"/>
<feature type="binding site" evidence="2">
    <location>
        <begin position="165"/>
        <end position="168"/>
    </location>
    <ligand>
        <name>ATP</name>
        <dbReference type="ChEBI" id="CHEBI:30616"/>
    </ligand>
</feature>
<evidence type="ECO:0000313" key="7">
    <source>
        <dbReference type="Proteomes" id="UP000595064"/>
    </source>
</evidence>
<sequence>MSQKFLLYDHPAQMEPLLPGEHKLGPLLELSHDLIRLGERLAGRYRPDTLPGLRRLLRAMNSYYSNRIEGQHTFPLDIERALHNDYAQDEDQARRQRLALAHMATEEQLEYRSTQWTNAQVWTPQMLADIHQDLFARLPQADLEAGALGDDAIEPGRWRTREVSVGRHAAPAAGQLPFFLDRWSSFYSGVRRGELQLVAMAAAHQRLAWIHPFRDGNGRVARLHSHLVLTHMGLSNGLWSPLRGFARSQERYYALLAAADEPRRGDLDGRGNLTELGLIDWIAYVLELCMDQVSFMEGLLSLDGMKERMAACLAYEERVVRQGVRSEALRALHYLFAAQAEMDRADFKAMLGLGDRLATAQVSALLKRGLLETDSPYGRVRLGVPLHALRFYFPRLWPEAEADSL</sequence>
<dbReference type="PANTHER" id="PTHR13504">
    <property type="entry name" value="FIDO DOMAIN-CONTAINING PROTEIN DDB_G0283145"/>
    <property type="match status" value="1"/>
</dbReference>
<name>A0A1H3T9P5_9BURK</name>
<dbReference type="EMBL" id="CP065748">
    <property type="protein sequence ID" value="QPS83028.1"/>
    <property type="molecule type" value="Genomic_DNA"/>
</dbReference>
<keyword evidence="2" id="KW-0547">Nucleotide-binding</keyword>
<dbReference type="RefSeq" id="WP_016453711.1">
    <property type="nucleotide sequence ID" value="NZ_CP065748.1"/>
</dbReference>
<dbReference type="InterPro" id="IPR036597">
    <property type="entry name" value="Fido-like_dom_sf"/>
</dbReference>
<dbReference type="EMBL" id="FNPE01000026">
    <property type="protein sequence ID" value="SDZ46435.1"/>
    <property type="molecule type" value="Genomic_DNA"/>
</dbReference>
<reference evidence="5 6" key="1">
    <citation type="submission" date="2016-10" db="EMBL/GenBank/DDBJ databases">
        <authorList>
            <person name="de Groot N.N."/>
        </authorList>
    </citation>
    <scope>NUCLEOTIDE SEQUENCE [LARGE SCALE GENOMIC DNA]</scope>
    <source>
        <strain evidence="5 6">LMG 24775</strain>
    </source>
</reference>
<dbReference type="Gene3D" id="1.10.3290.10">
    <property type="entry name" value="Fido-like domain"/>
    <property type="match status" value="1"/>
</dbReference>
<feature type="binding site" evidence="2">
    <location>
        <begin position="252"/>
        <end position="253"/>
    </location>
    <ligand>
        <name>ATP</name>
        <dbReference type="ChEBI" id="CHEBI:30616"/>
    </ligand>
</feature>
<evidence type="ECO:0000313" key="6">
    <source>
        <dbReference type="Proteomes" id="UP000183417"/>
    </source>
</evidence>